<accession>A0A0F8Z7N4</accession>
<dbReference type="EMBL" id="LAZR01052867">
    <property type="protein sequence ID" value="KKK82010.1"/>
    <property type="molecule type" value="Genomic_DNA"/>
</dbReference>
<name>A0A0F8Z7N4_9ZZZZ</name>
<gene>
    <name evidence="1" type="ORF">LCGC14_2807630</name>
</gene>
<evidence type="ECO:0000313" key="1">
    <source>
        <dbReference type="EMBL" id="KKK82010.1"/>
    </source>
</evidence>
<organism evidence="1">
    <name type="scientific">marine sediment metagenome</name>
    <dbReference type="NCBI Taxonomy" id="412755"/>
    <lineage>
        <taxon>unclassified sequences</taxon>
        <taxon>metagenomes</taxon>
        <taxon>ecological metagenomes</taxon>
    </lineage>
</organism>
<dbReference type="AlphaFoldDB" id="A0A0F8Z7N4"/>
<sequence>MTKCTEARRLLERAVVALRFYANPRNWKEDDWGMLSVVQG</sequence>
<reference evidence="1" key="1">
    <citation type="journal article" date="2015" name="Nature">
        <title>Complex archaea that bridge the gap between prokaryotes and eukaryotes.</title>
        <authorList>
            <person name="Spang A."/>
            <person name="Saw J.H."/>
            <person name="Jorgensen S.L."/>
            <person name="Zaremba-Niedzwiedzka K."/>
            <person name="Martijn J."/>
            <person name="Lind A.E."/>
            <person name="van Eijk R."/>
            <person name="Schleper C."/>
            <person name="Guy L."/>
            <person name="Ettema T.J."/>
        </authorList>
    </citation>
    <scope>NUCLEOTIDE SEQUENCE</scope>
</reference>
<protein>
    <submittedName>
        <fullName evidence="1">Uncharacterized protein</fullName>
    </submittedName>
</protein>
<comment type="caution">
    <text evidence="1">The sequence shown here is derived from an EMBL/GenBank/DDBJ whole genome shotgun (WGS) entry which is preliminary data.</text>
</comment>
<proteinExistence type="predicted"/>
<feature type="non-terminal residue" evidence="1">
    <location>
        <position position="40"/>
    </location>
</feature>